<dbReference type="SUPFAM" id="SSF52980">
    <property type="entry name" value="Restriction endonuclease-like"/>
    <property type="match status" value="1"/>
</dbReference>
<evidence type="ECO:0000313" key="2">
    <source>
        <dbReference type="EMBL" id="MBT9312057.1"/>
    </source>
</evidence>
<feature type="domain" description="Putative restriction endonuclease" evidence="1">
    <location>
        <begin position="4"/>
        <end position="113"/>
    </location>
</feature>
<dbReference type="CDD" id="cd06260">
    <property type="entry name" value="DUF820-like"/>
    <property type="match status" value="1"/>
</dbReference>
<dbReference type="Gene3D" id="3.90.1570.10">
    <property type="entry name" value="tt1808, chain A"/>
    <property type="match status" value="1"/>
</dbReference>
<keyword evidence="3" id="KW-1185">Reference proteome</keyword>
<keyword evidence="2" id="KW-0540">Nuclease</keyword>
<dbReference type="Pfam" id="PF05685">
    <property type="entry name" value="Uma2"/>
    <property type="match status" value="1"/>
</dbReference>
<accession>A0ABS5Y2M2</accession>
<dbReference type="EMBL" id="JADOER010000005">
    <property type="protein sequence ID" value="MBT9312057.1"/>
    <property type="molecule type" value="Genomic_DNA"/>
</dbReference>
<keyword evidence="2" id="KW-0378">Hydrolase</keyword>
<keyword evidence="2" id="KW-0255">Endonuclease</keyword>
<evidence type="ECO:0000259" key="1">
    <source>
        <dbReference type="Pfam" id="PF05685"/>
    </source>
</evidence>
<sequence length="122" mass="14064">MRVQLPVTLPPHSEPEPDFAIVKIDATLYRDRPPGPSDIYFIIEVADSTLQKDRQYKSELYAQASIPEYWIINLQNNQVIIYRQLQDNCYQTEQIFKASDKVQPLAFPALTVDLKKLLILTG</sequence>
<dbReference type="PANTHER" id="PTHR35400:SF1">
    <property type="entry name" value="SLR1083 PROTEIN"/>
    <property type="match status" value="1"/>
</dbReference>
<dbReference type="InterPro" id="IPR011335">
    <property type="entry name" value="Restrct_endonuc-II-like"/>
</dbReference>
<protein>
    <submittedName>
        <fullName evidence="2">Uma2 family endonuclease</fullName>
    </submittedName>
</protein>
<proteinExistence type="predicted"/>
<dbReference type="InterPro" id="IPR008538">
    <property type="entry name" value="Uma2"/>
</dbReference>
<dbReference type="InterPro" id="IPR012296">
    <property type="entry name" value="Nuclease_put_TT1808"/>
</dbReference>
<organism evidence="2 3">
    <name type="scientific">Leptothoe kymatousa TAU-MAC 1615</name>
    <dbReference type="NCBI Taxonomy" id="2364775"/>
    <lineage>
        <taxon>Bacteria</taxon>
        <taxon>Bacillati</taxon>
        <taxon>Cyanobacteriota</taxon>
        <taxon>Cyanophyceae</taxon>
        <taxon>Nodosilineales</taxon>
        <taxon>Cymatolegaceae</taxon>
        <taxon>Leptothoe</taxon>
        <taxon>Leptothoe kymatousa</taxon>
    </lineage>
</organism>
<name>A0ABS5Y2M2_9CYAN</name>
<dbReference type="GO" id="GO:0004519">
    <property type="term" value="F:endonuclease activity"/>
    <property type="evidence" value="ECO:0007669"/>
    <property type="project" value="UniProtKB-KW"/>
</dbReference>
<gene>
    <name evidence="2" type="ORF">IXB28_07555</name>
</gene>
<comment type="caution">
    <text evidence="2">The sequence shown here is derived from an EMBL/GenBank/DDBJ whole genome shotgun (WGS) entry which is preliminary data.</text>
</comment>
<dbReference type="PANTHER" id="PTHR35400">
    <property type="entry name" value="SLR1083 PROTEIN"/>
    <property type="match status" value="1"/>
</dbReference>
<reference evidence="2 3" key="1">
    <citation type="journal article" date="2021" name="Mar. Drugs">
        <title>Genome Reduction and Secondary Metabolism of the Marine Sponge-Associated Cyanobacterium Leptothoe.</title>
        <authorList>
            <person name="Konstantinou D."/>
            <person name="Popin R.V."/>
            <person name="Fewer D.P."/>
            <person name="Sivonen K."/>
            <person name="Gkelis S."/>
        </authorList>
    </citation>
    <scope>NUCLEOTIDE SEQUENCE [LARGE SCALE GENOMIC DNA]</scope>
    <source>
        <strain evidence="2 3">TAU-MAC 1615</strain>
    </source>
</reference>
<evidence type="ECO:0000313" key="3">
    <source>
        <dbReference type="Proteomes" id="UP001196661"/>
    </source>
</evidence>
<dbReference type="Proteomes" id="UP001196661">
    <property type="component" value="Unassembled WGS sequence"/>
</dbReference>